<gene>
    <name evidence="1" type="ORF">ALO47_03042</name>
</gene>
<dbReference type="AlphaFoldDB" id="A0A0P9YT65"/>
<dbReference type="PATRIC" id="fig|55398.3.peg.3832"/>
<evidence type="ECO:0000313" key="1">
    <source>
        <dbReference type="EMBL" id="KPY49669.1"/>
    </source>
</evidence>
<dbReference type="EMBL" id="LJRF01000052">
    <property type="protein sequence ID" value="KPY49669.1"/>
    <property type="molecule type" value="Genomic_DNA"/>
</dbReference>
<evidence type="ECO:0000313" key="2">
    <source>
        <dbReference type="Proteomes" id="UP000050554"/>
    </source>
</evidence>
<accession>A0A0P9YT65</accession>
<name>A0A0P9YT65_PSESI</name>
<sequence length="156" mass="17676">MSKDQARWQTKTMVQIKEDDRAVLPGVIMNERCEIVPSTLLQRLAKIDRLPCPDQSAAVQELRELIISPTPLPLDDDLRYILGRANFSCMSIAQGLRLLGYQIPEKSEDEQAAAIHWMLSHYLRDPVNWRRNASDEFQCGADLEAPIRPGSHQPGV</sequence>
<reference evidence="1 2" key="1">
    <citation type="submission" date="2015-09" db="EMBL/GenBank/DDBJ databases">
        <title>Genome announcement of multiple Pseudomonas syringae strains.</title>
        <authorList>
            <person name="Thakur S."/>
            <person name="Wang P.W."/>
            <person name="Gong Y."/>
            <person name="Weir B.S."/>
            <person name="Guttman D.S."/>
        </authorList>
    </citation>
    <scope>NUCLEOTIDE SEQUENCE [LARGE SCALE GENOMIC DNA]</scope>
    <source>
        <strain evidence="1 2">ICMP3882</strain>
    </source>
</reference>
<proteinExistence type="predicted"/>
<comment type="caution">
    <text evidence="1">The sequence shown here is derived from an EMBL/GenBank/DDBJ whole genome shotgun (WGS) entry which is preliminary data.</text>
</comment>
<organism evidence="1 2">
    <name type="scientific">Pseudomonas syringae pv. ribicola</name>
    <dbReference type="NCBI Taxonomy" id="55398"/>
    <lineage>
        <taxon>Bacteria</taxon>
        <taxon>Pseudomonadati</taxon>
        <taxon>Pseudomonadota</taxon>
        <taxon>Gammaproteobacteria</taxon>
        <taxon>Pseudomonadales</taxon>
        <taxon>Pseudomonadaceae</taxon>
        <taxon>Pseudomonas</taxon>
    </lineage>
</organism>
<dbReference type="Proteomes" id="UP000050554">
    <property type="component" value="Unassembled WGS sequence"/>
</dbReference>
<protein>
    <submittedName>
        <fullName evidence="1">Uncharacterized protein</fullName>
    </submittedName>
</protein>